<dbReference type="InterPro" id="IPR011055">
    <property type="entry name" value="Dup_hybrid_motif"/>
</dbReference>
<dbReference type="PANTHER" id="PTHR30175:SF1">
    <property type="entry name" value="PTS SYSTEM ARBUTIN-, CELLOBIOSE-, AND SALICIN-SPECIFIC EIIBC COMPONENT-RELATED"/>
    <property type="match status" value="1"/>
</dbReference>
<dbReference type="InterPro" id="IPR013013">
    <property type="entry name" value="PTS_EIIC_1"/>
</dbReference>
<evidence type="ECO:0000256" key="8">
    <source>
        <dbReference type="ARBA" id="ARBA00022989"/>
    </source>
</evidence>
<evidence type="ECO:0000313" key="14">
    <source>
        <dbReference type="Proteomes" id="UP000035709"/>
    </source>
</evidence>
<feature type="transmembrane region" description="Helical" evidence="10">
    <location>
        <begin position="107"/>
        <end position="131"/>
    </location>
</feature>
<keyword evidence="7 10" id="KW-0812">Transmembrane</keyword>
<dbReference type="EMBL" id="AP014808">
    <property type="protein sequence ID" value="BAQ57195.1"/>
    <property type="molecule type" value="Genomic_DNA"/>
</dbReference>
<feature type="transmembrane region" description="Helical" evidence="10">
    <location>
        <begin position="143"/>
        <end position="167"/>
    </location>
</feature>
<reference evidence="13 14" key="1">
    <citation type="submission" date="2015-03" db="EMBL/GenBank/DDBJ databases">
        <title>Complete genome sequence of Lactobacillus acetotolerans NBRC 13120.</title>
        <authorList>
            <person name="Toh H."/>
            <person name="Morita H."/>
            <person name="Fujita N."/>
        </authorList>
    </citation>
    <scope>NUCLEOTIDE SEQUENCE [LARGE SCALE GENOMIC DNA]</scope>
    <source>
        <strain evidence="13 14">NBRC 13120</strain>
    </source>
</reference>
<dbReference type="InterPro" id="IPR003352">
    <property type="entry name" value="PTS_EIIC"/>
</dbReference>
<evidence type="ECO:0000256" key="7">
    <source>
        <dbReference type="ARBA" id="ARBA00022692"/>
    </source>
</evidence>
<dbReference type="Pfam" id="PF00358">
    <property type="entry name" value="PTS_EIIA_1"/>
    <property type="match status" value="1"/>
</dbReference>
<dbReference type="SUPFAM" id="SSF51261">
    <property type="entry name" value="Duplicated hybrid motif"/>
    <property type="match status" value="1"/>
</dbReference>
<organism evidence="13 14">
    <name type="scientific">Lactobacillus acetotolerans</name>
    <dbReference type="NCBI Taxonomy" id="1600"/>
    <lineage>
        <taxon>Bacteria</taxon>
        <taxon>Bacillati</taxon>
        <taxon>Bacillota</taxon>
        <taxon>Bacilli</taxon>
        <taxon>Lactobacillales</taxon>
        <taxon>Lactobacillaceae</taxon>
        <taxon>Lactobacillus</taxon>
    </lineage>
</organism>
<dbReference type="STRING" id="1600.LBAT_0806"/>
<dbReference type="GO" id="GO:0015771">
    <property type="term" value="P:trehalose transport"/>
    <property type="evidence" value="ECO:0007669"/>
    <property type="project" value="TreeGrafter"/>
</dbReference>
<dbReference type="Pfam" id="PF02378">
    <property type="entry name" value="PTS_EIIC"/>
    <property type="match status" value="1"/>
</dbReference>
<dbReference type="GO" id="GO:0009401">
    <property type="term" value="P:phosphoenolpyruvate-dependent sugar phosphotransferase system"/>
    <property type="evidence" value="ECO:0007669"/>
    <property type="project" value="UniProtKB-KW"/>
</dbReference>
<dbReference type="PROSITE" id="PS51093">
    <property type="entry name" value="PTS_EIIA_TYPE_1"/>
    <property type="match status" value="1"/>
</dbReference>
<dbReference type="GO" id="GO:0090589">
    <property type="term" value="F:protein-phosphocysteine-trehalose phosphotransferase system transporter activity"/>
    <property type="evidence" value="ECO:0007669"/>
    <property type="project" value="TreeGrafter"/>
</dbReference>
<feature type="transmembrane region" description="Helical" evidence="10">
    <location>
        <begin position="36"/>
        <end position="53"/>
    </location>
</feature>
<keyword evidence="6" id="KW-0598">Phosphotransferase system</keyword>
<sequence>MSTTSGAYKIWYAAGDSVFYFLPVLLAFTAAKQLKVNQFVSVALGLSLVYPSIVQLGAKNITLSFFGIPVVPTTYTSTVIPILLAVWALSYLEPLLNKIFPEAVRNIFTPLFSLMIMVPLTLIVVGPIGGYISNWLATGVSAIYKAVPVIAGALVGALWQVFVIFGVHWAFLPLALGNIAKLGYDPLLPITATAVLAQAGAALGVFLKTKDEKMKGLAGSGTITALFGITEPTIYGVTLKLKGPFYCSMIGGGIGGIIAAMAHAVATSFTMPSLLALPTYLGKGFVGEVIGIAVAFLVSAVLTYFFGVKNDQPAKTTVKPIDPKTINPNHVYAPVEGTIVPLKNVKDQVFASGAMGKGIAVVPSSDIVKAPIAGTVSALYPTGHAIGITSNNGIEVLIHIGINTVKLNGKHFKKLVKQNDHVKVGQPLVQFDYKAIKKDGYDDYYQF</sequence>
<evidence type="ECO:0000256" key="10">
    <source>
        <dbReference type="SAM" id="Phobius"/>
    </source>
</evidence>
<feature type="transmembrane region" description="Helical" evidence="10">
    <location>
        <begin position="285"/>
        <end position="306"/>
    </location>
</feature>
<evidence type="ECO:0000256" key="9">
    <source>
        <dbReference type="ARBA" id="ARBA00023136"/>
    </source>
</evidence>
<keyword evidence="14" id="KW-1185">Reference proteome</keyword>
<dbReference type="NCBIfam" id="TIGR00830">
    <property type="entry name" value="PTBA"/>
    <property type="match status" value="1"/>
</dbReference>
<dbReference type="AlphaFoldDB" id="A0A0D6A426"/>
<dbReference type="InterPro" id="IPR050558">
    <property type="entry name" value="PTS_Sugar-Specific_Components"/>
</dbReference>
<dbReference type="PROSITE" id="PS00371">
    <property type="entry name" value="PTS_EIIA_TYPE_1_HIS"/>
    <property type="match status" value="1"/>
</dbReference>
<dbReference type="InterPro" id="IPR001127">
    <property type="entry name" value="PTS_EIIA_1_perm"/>
</dbReference>
<keyword evidence="8 10" id="KW-1133">Transmembrane helix</keyword>
<evidence type="ECO:0000256" key="4">
    <source>
        <dbReference type="ARBA" id="ARBA00022597"/>
    </source>
</evidence>
<keyword evidence="4" id="KW-0762">Sugar transport</keyword>
<dbReference type="PROSITE" id="PS51103">
    <property type="entry name" value="PTS_EIIC_TYPE_1"/>
    <property type="match status" value="1"/>
</dbReference>
<protein>
    <submittedName>
        <fullName evidence="13">Truncated PTS system beta-glucoside-specific IIABC components</fullName>
    </submittedName>
</protein>
<comment type="subcellular location">
    <subcellularLocation>
        <location evidence="1">Cell membrane</location>
        <topology evidence="1">Multi-pass membrane protein</topology>
    </subcellularLocation>
</comment>
<keyword evidence="3" id="KW-1003">Cell membrane</keyword>
<dbReference type="Proteomes" id="UP000035709">
    <property type="component" value="Chromosome"/>
</dbReference>
<dbReference type="PATRIC" id="fig|1600.4.peg.827"/>
<dbReference type="PANTHER" id="PTHR30175">
    <property type="entry name" value="PHOSPHOTRANSFERASE SYSTEM TRANSPORT PROTEIN"/>
    <property type="match status" value="1"/>
</dbReference>
<feature type="transmembrane region" description="Helical" evidence="10">
    <location>
        <begin position="12"/>
        <end position="30"/>
    </location>
</feature>
<dbReference type="FunFam" id="2.70.70.10:FF:000001">
    <property type="entry name" value="PTS system glucose-specific IIA component"/>
    <property type="match status" value="1"/>
</dbReference>
<feature type="transmembrane region" description="Helical" evidence="10">
    <location>
        <begin position="245"/>
        <end position="265"/>
    </location>
</feature>
<dbReference type="GO" id="GO:0008982">
    <property type="term" value="F:protein-N(PI)-phosphohistidine-sugar phosphotransferase activity"/>
    <property type="evidence" value="ECO:0007669"/>
    <property type="project" value="InterPro"/>
</dbReference>
<feature type="transmembrane region" description="Helical" evidence="10">
    <location>
        <begin position="187"/>
        <end position="207"/>
    </location>
</feature>
<feature type="domain" description="PTS EIIC type-1" evidence="12">
    <location>
        <begin position="1"/>
        <end position="322"/>
    </location>
</feature>
<dbReference type="Gene3D" id="2.70.70.10">
    <property type="entry name" value="Glucose Permease (Domain IIA)"/>
    <property type="match status" value="1"/>
</dbReference>
<evidence type="ECO:0000256" key="1">
    <source>
        <dbReference type="ARBA" id="ARBA00004651"/>
    </source>
</evidence>
<evidence type="ECO:0000256" key="6">
    <source>
        <dbReference type="ARBA" id="ARBA00022683"/>
    </source>
</evidence>
<keyword evidence="9 10" id="KW-0472">Membrane</keyword>
<dbReference type="GO" id="GO:0005886">
    <property type="term" value="C:plasma membrane"/>
    <property type="evidence" value="ECO:0007669"/>
    <property type="project" value="UniProtKB-SubCell"/>
</dbReference>
<evidence type="ECO:0000259" key="12">
    <source>
        <dbReference type="PROSITE" id="PS51103"/>
    </source>
</evidence>
<dbReference type="KEGG" id="lae:LBAT_0806"/>
<feature type="domain" description="PTS EIIA type-1" evidence="11">
    <location>
        <begin position="347"/>
        <end position="447"/>
    </location>
</feature>
<evidence type="ECO:0000313" key="13">
    <source>
        <dbReference type="EMBL" id="BAQ57195.1"/>
    </source>
</evidence>
<evidence type="ECO:0000256" key="2">
    <source>
        <dbReference type="ARBA" id="ARBA00022448"/>
    </source>
</evidence>
<evidence type="ECO:0000256" key="3">
    <source>
        <dbReference type="ARBA" id="ARBA00022475"/>
    </source>
</evidence>
<keyword evidence="5" id="KW-0808">Transferase</keyword>
<gene>
    <name evidence="13" type="ORF">LBAT_0806</name>
</gene>
<evidence type="ECO:0000259" key="11">
    <source>
        <dbReference type="PROSITE" id="PS51093"/>
    </source>
</evidence>
<keyword evidence="2" id="KW-0813">Transport</keyword>
<proteinExistence type="predicted"/>
<feature type="transmembrane region" description="Helical" evidence="10">
    <location>
        <begin position="65"/>
        <end position="87"/>
    </location>
</feature>
<accession>A0A0D6A426</accession>
<name>A0A0D6A426_9LACO</name>
<evidence type="ECO:0000256" key="5">
    <source>
        <dbReference type="ARBA" id="ARBA00022679"/>
    </source>
</evidence>